<dbReference type="Proteomes" id="UP000077355">
    <property type="component" value="Unassembled WGS sequence"/>
</dbReference>
<reference evidence="2 3" key="1">
    <citation type="submission" date="2016-03" db="EMBL/GenBank/DDBJ databases">
        <title>Draft genome sequence of Paenibacillus antarcticus CECT 5836.</title>
        <authorList>
            <person name="Shin S.-K."/>
            <person name="Yi H."/>
        </authorList>
    </citation>
    <scope>NUCLEOTIDE SEQUENCE [LARGE SCALE GENOMIC DNA]</scope>
    <source>
        <strain evidence="2 3">CECT 5836</strain>
    </source>
</reference>
<feature type="transmembrane region" description="Helical" evidence="1">
    <location>
        <begin position="15"/>
        <end position="33"/>
    </location>
</feature>
<dbReference type="EMBL" id="LVJI01000016">
    <property type="protein sequence ID" value="OAB45547.1"/>
    <property type="molecule type" value="Genomic_DNA"/>
</dbReference>
<keyword evidence="1" id="KW-1133">Transmembrane helix</keyword>
<keyword evidence="1" id="KW-0812">Transmembrane</keyword>
<evidence type="ECO:0000256" key="1">
    <source>
        <dbReference type="SAM" id="Phobius"/>
    </source>
</evidence>
<proteinExistence type="predicted"/>
<dbReference type="AlphaFoldDB" id="A0A168N9I8"/>
<name>A0A168N9I8_9BACL</name>
<dbReference type="RefSeq" id="WP_068649667.1">
    <property type="nucleotide sequence ID" value="NZ_CP043611.1"/>
</dbReference>
<evidence type="ECO:0000313" key="3">
    <source>
        <dbReference type="Proteomes" id="UP000077355"/>
    </source>
</evidence>
<organism evidence="2 3">
    <name type="scientific">Paenibacillus antarcticus</name>
    <dbReference type="NCBI Taxonomy" id="253703"/>
    <lineage>
        <taxon>Bacteria</taxon>
        <taxon>Bacillati</taxon>
        <taxon>Bacillota</taxon>
        <taxon>Bacilli</taxon>
        <taxon>Bacillales</taxon>
        <taxon>Paenibacillaceae</taxon>
        <taxon>Paenibacillus</taxon>
    </lineage>
</organism>
<sequence length="182" mass="21262">MNIFFAPADEFKGQLIGIVVAVLLFGLIPAYSMRKREGYWEPIGLVVDFMKVIFYGLLTFLTLYLQYDEATKSFSLSLIDRKLSLGEILVILLAAFEVIANIISIRIGFGNISKSNTNHIIKILEDIEKDREEENCQKVLQIEMEMEMEIKRKLEEKQYKEKLIAIRNERLNKIKDKKYKYI</sequence>
<keyword evidence="3" id="KW-1185">Reference proteome</keyword>
<feature type="transmembrane region" description="Helical" evidence="1">
    <location>
        <begin position="45"/>
        <end position="65"/>
    </location>
</feature>
<keyword evidence="1" id="KW-0472">Membrane</keyword>
<evidence type="ECO:0000313" key="2">
    <source>
        <dbReference type="EMBL" id="OAB45547.1"/>
    </source>
</evidence>
<accession>A0A168N9I8</accession>
<feature type="transmembrane region" description="Helical" evidence="1">
    <location>
        <begin position="85"/>
        <end position="109"/>
    </location>
</feature>
<comment type="caution">
    <text evidence="2">The sequence shown here is derived from an EMBL/GenBank/DDBJ whole genome shotgun (WGS) entry which is preliminary data.</text>
</comment>
<gene>
    <name evidence="2" type="ORF">PBAT_11515</name>
</gene>
<protein>
    <submittedName>
        <fullName evidence="2">Uncharacterized protein</fullName>
    </submittedName>
</protein>